<proteinExistence type="predicted"/>
<reference evidence="3" key="2">
    <citation type="journal article" date="2017" name="Genome Announc.">
        <title>Genome sequences of Cyberlindnera fabianii 65, Pichia kudriavzevii 129, and Saccharomyces cerevisiae 131 isolated from fermented masau fruits in Zimbabwe.</title>
        <authorList>
            <person name="van Rijswijck I.M.H."/>
            <person name="Derks M.F.L."/>
            <person name="Abee T."/>
            <person name="de Ridder D."/>
            <person name="Smid E.J."/>
        </authorList>
    </citation>
    <scope>NUCLEOTIDE SEQUENCE [LARGE SCALE GENOMIC DNA]</scope>
    <source>
        <strain evidence="3">65</strain>
    </source>
</reference>
<dbReference type="PANTHER" id="PTHR21521">
    <property type="entry name" value="AMUN, ISOFORM A"/>
    <property type="match status" value="1"/>
</dbReference>
<reference evidence="2" key="3">
    <citation type="submission" date="2017-01" db="EMBL/GenBank/DDBJ databases">
        <authorList>
            <person name="Mah S.A."/>
            <person name="Swanson W.J."/>
            <person name="Moy G.W."/>
            <person name="Vacquier V.D."/>
        </authorList>
    </citation>
    <scope>NUCLEOTIDE SEQUENCE [LARGE SCALE GENOMIC DNA]</scope>
    <source>
        <strain evidence="2">65</strain>
    </source>
</reference>
<dbReference type="OrthoDB" id="8249012at2759"/>
<reference evidence="1" key="1">
    <citation type="journal article" date="2014" name="Genome Announc.">
        <title>Genome sequence of the yeast Cyberlindnera fabianii (Hansenula fabianii).</title>
        <authorList>
            <person name="Freel K.C."/>
            <person name="Sarilar V."/>
            <person name="Neuveglise C."/>
            <person name="Devillers H."/>
            <person name="Friedrich A."/>
            <person name="Schacherer J."/>
        </authorList>
    </citation>
    <scope>NUCLEOTIDE SEQUENCE</scope>
    <source>
        <strain evidence="1">YJS4271</strain>
    </source>
</reference>
<dbReference type="STRING" id="36022.A0A061ALJ5"/>
<dbReference type="EMBL" id="LK052887">
    <property type="protein sequence ID" value="CDR38420.1"/>
    <property type="molecule type" value="Genomic_DNA"/>
</dbReference>
<organism evidence="1">
    <name type="scientific">Cyberlindnera fabianii</name>
    <name type="common">Yeast</name>
    <name type="synonym">Hansenula fabianii</name>
    <dbReference type="NCBI Taxonomy" id="36022"/>
    <lineage>
        <taxon>Eukaryota</taxon>
        <taxon>Fungi</taxon>
        <taxon>Dikarya</taxon>
        <taxon>Ascomycota</taxon>
        <taxon>Saccharomycotina</taxon>
        <taxon>Saccharomycetes</taxon>
        <taxon>Phaffomycetales</taxon>
        <taxon>Phaffomycetaceae</taxon>
        <taxon>Cyberlindnera</taxon>
    </lineage>
</organism>
<sequence>MPPRKSTKRKLESSPALISKEDASAIISQLLKSHQKYYDKFTKEVARNDKLVPLDKWRNEFPETLKERYNTDPKSLLLTKPELIRLMDWKLTKGKFRPTLFKLLNQNSEESIETATKDGFAQFLELKDSEEVTKDEYLTITKKSIQTLSTLRGIGPATASLMLSLLSSITNLAPPFFSDESAEWTFVKIRGTEVEKLKYSIGEYMEYVEWWFDLIGPKFKECGALLEQGAWCERLKDLGMSGDDDDDIARDIKKQKTE</sequence>
<evidence type="ECO:0000313" key="1">
    <source>
        <dbReference type="EMBL" id="CDR38420.1"/>
    </source>
</evidence>
<dbReference type="PANTHER" id="PTHR21521:SF0">
    <property type="entry name" value="AMUN, ISOFORM A"/>
    <property type="match status" value="1"/>
</dbReference>
<gene>
    <name evidence="2" type="ORF">BON22_4086</name>
    <name evidence="1" type="ORF">CYFA0S_02e01464g</name>
</gene>
<evidence type="ECO:0000313" key="2">
    <source>
        <dbReference type="EMBL" id="ONH66233.1"/>
    </source>
</evidence>
<evidence type="ECO:0000313" key="3">
    <source>
        <dbReference type="Proteomes" id="UP000189513"/>
    </source>
</evidence>
<protein>
    <submittedName>
        <fullName evidence="1">CYFA0S02e01464g1_1</fullName>
    </submittedName>
</protein>
<dbReference type="Proteomes" id="UP000189513">
    <property type="component" value="Unassembled WGS sequence"/>
</dbReference>
<dbReference type="OMA" id="YMEYVEW"/>
<dbReference type="EMBL" id="MPUK01000008">
    <property type="protein sequence ID" value="ONH66233.1"/>
    <property type="molecule type" value="Genomic_DNA"/>
</dbReference>
<accession>A0A061ALJ5</accession>
<dbReference type="AlphaFoldDB" id="A0A061ALJ5"/>
<keyword evidence="3" id="KW-1185">Reference proteome</keyword>
<name>A0A061ALJ5_CYBFA</name>
<dbReference type="VEuPathDB" id="FungiDB:BON22_4086"/>